<organism evidence="1 2">
    <name type="scientific">Nemania bipapillata</name>
    <dbReference type="NCBI Taxonomy" id="110536"/>
    <lineage>
        <taxon>Eukaryota</taxon>
        <taxon>Fungi</taxon>
        <taxon>Dikarya</taxon>
        <taxon>Ascomycota</taxon>
        <taxon>Pezizomycotina</taxon>
        <taxon>Sordariomycetes</taxon>
        <taxon>Xylariomycetidae</taxon>
        <taxon>Xylariales</taxon>
        <taxon>Xylariaceae</taxon>
        <taxon>Nemania</taxon>
    </lineage>
</organism>
<name>A0ACC2J9F5_9PEZI</name>
<dbReference type="Proteomes" id="UP001153334">
    <property type="component" value="Unassembled WGS sequence"/>
</dbReference>
<evidence type="ECO:0000313" key="2">
    <source>
        <dbReference type="Proteomes" id="UP001153334"/>
    </source>
</evidence>
<comment type="caution">
    <text evidence="1">The sequence shown here is derived from an EMBL/GenBank/DDBJ whole genome shotgun (WGS) entry which is preliminary data.</text>
</comment>
<gene>
    <name evidence="1" type="ORF">ONZ43_g162</name>
</gene>
<proteinExistence type="predicted"/>
<evidence type="ECO:0000313" key="1">
    <source>
        <dbReference type="EMBL" id="KAJ8124015.1"/>
    </source>
</evidence>
<dbReference type="EMBL" id="JAPESX010000017">
    <property type="protein sequence ID" value="KAJ8124015.1"/>
    <property type="molecule type" value="Genomic_DNA"/>
</dbReference>
<keyword evidence="2" id="KW-1185">Reference proteome</keyword>
<sequence>MAREQNRDISEKIALGLAKPTAQAESMYDSRLFNQSSGFDSGFNEDNPYDKPLFAAQDAINSIYRPSQNMEDFDDEAAGDREMAKIQKASRFGEALGRGTFKGTADAEAREGPVQFERDNAGNDPFQMDKFMAEVDQSSSSKRGYGLQDGESRDPKRARVDEDED</sequence>
<accession>A0ACC2J9F5</accession>
<reference evidence="1" key="1">
    <citation type="submission" date="2022-11" db="EMBL/GenBank/DDBJ databases">
        <title>Genome Sequence of Nemania bipapillata.</title>
        <authorList>
            <person name="Buettner E."/>
        </authorList>
    </citation>
    <scope>NUCLEOTIDE SEQUENCE</scope>
    <source>
        <strain evidence="1">CP14</strain>
    </source>
</reference>
<protein>
    <submittedName>
        <fullName evidence="1">Uncharacterized protein</fullName>
    </submittedName>
</protein>